<dbReference type="EMBL" id="CP008876">
    <property type="protein sequence ID" value="AIF67989.1"/>
    <property type="molecule type" value="Genomic_DNA"/>
</dbReference>
<feature type="compositionally biased region" description="Basic and acidic residues" evidence="1">
    <location>
        <begin position="60"/>
        <end position="71"/>
    </location>
</feature>
<dbReference type="GeneID" id="34221012"/>
<proteinExistence type="predicted"/>
<gene>
    <name evidence="2" type="ORF">GZ22_16020</name>
</gene>
<feature type="compositionally biased region" description="Basic and acidic residues" evidence="1">
    <location>
        <begin position="84"/>
        <end position="96"/>
    </location>
</feature>
<evidence type="ECO:0008006" key="4">
    <source>
        <dbReference type="Google" id="ProtNLM"/>
    </source>
</evidence>
<evidence type="ECO:0000256" key="1">
    <source>
        <dbReference type="SAM" id="MobiDB-lite"/>
    </source>
</evidence>
<dbReference type="RefSeq" id="WP_038564370.1">
    <property type="nucleotide sequence ID" value="NZ_CP008876.1"/>
</dbReference>
<reference evidence="2 3" key="1">
    <citation type="submission" date="2014-07" db="EMBL/GenBank/DDBJ databases">
        <title>Complete genome sequence of a moderately halophilic bacterium Terribacillus aidingensis MP602, isolated from Cryptomeria fortunei in Tianmu mountain in China.</title>
        <authorList>
            <person name="Wang Y."/>
            <person name="Lu P."/>
            <person name="Zhang L."/>
        </authorList>
    </citation>
    <scope>NUCLEOTIDE SEQUENCE [LARGE SCALE GENOMIC DNA]</scope>
    <source>
        <strain evidence="2 3">MP602</strain>
    </source>
</reference>
<evidence type="ECO:0000313" key="2">
    <source>
        <dbReference type="EMBL" id="AIF67989.1"/>
    </source>
</evidence>
<name>A0A075LNM3_9BACI</name>
<feature type="compositionally biased region" description="Basic and acidic residues" evidence="1">
    <location>
        <begin position="21"/>
        <end position="53"/>
    </location>
</feature>
<dbReference type="HOGENOM" id="CLU_2169843_0_0_9"/>
<feature type="region of interest" description="Disordered" evidence="1">
    <location>
        <begin position="1"/>
        <end position="110"/>
    </location>
</feature>
<dbReference type="AlphaFoldDB" id="A0A075LNM3"/>
<dbReference type="KEGG" id="tap:GZ22_16020"/>
<dbReference type="OrthoDB" id="2972661at2"/>
<organism evidence="2 3">
    <name type="scientific">Terribacillus saccharophilus</name>
    <dbReference type="NCBI Taxonomy" id="361277"/>
    <lineage>
        <taxon>Bacteria</taxon>
        <taxon>Bacillati</taxon>
        <taxon>Bacillota</taxon>
        <taxon>Bacilli</taxon>
        <taxon>Bacillales</taxon>
        <taxon>Bacillaceae</taxon>
        <taxon>Terribacillus</taxon>
    </lineage>
</organism>
<sequence>MQASLSNKVGEKADTAASKLENIKENKSADVHEKAQASADKLRTKLLGWKDELQDTATQMKDKVEGDRGSDSKGPQVKSISQIKHVEELKSYRDVKGPAAAKKLSDVKKK</sequence>
<evidence type="ECO:0000313" key="3">
    <source>
        <dbReference type="Proteomes" id="UP000027980"/>
    </source>
</evidence>
<protein>
    <recommendedName>
        <fullName evidence="4">Gas vesicle protein GvpQ</fullName>
    </recommendedName>
</protein>
<accession>A0A075LNM3</accession>
<dbReference type="Proteomes" id="UP000027980">
    <property type="component" value="Chromosome"/>
</dbReference>